<name>A0AAW9CDS2_KLUCR</name>
<dbReference type="RefSeq" id="WP_318243208.1">
    <property type="nucleotide sequence ID" value="NZ_JAMWJA010000011.1"/>
</dbReference>
<accession>A0AAW9CDS2</accession>
<dbReference type="EMBL" id="JAUEQX010000023">
    <property type="protein sequence ID" value="MDW3779724.1"/>
    <property type="molecule type" value="Genomic_DNA"/>
</dbReference>
<reference evidence="1" key="1">
    <citation type="journal article" date="2023" name="J Glob Antimicrob Resist">
        <title>Emergence of NDM-1 and KPC-3 carbapenemases in Kluyvera cryocrescens: Investigating genetic heterogeneity and acquisition routes of blaNDM-1 in Enterobacterales species in Portugal.</title>
        <authorList>
            <person name="Loiodice M."/>
            <person name="Ribeiro M."/>
            <person name="Peixe L."/>
            <person name="Novais A."/>
        </authorList>
    </citation>
    <scope>NUCLEOTIDE SEQUENCE</scope>
    <source>
        <strain evidence="1">K629</strain>
    </source>
</reference>
<protein>
    <submittedName>
        <fullName evidence="1">Uncharacterized protein</fullName>
    </submittedName>
</protein>
<proteinExistence type="predicted"/>
<sequence length="346" mass="39978">MTRPIKTRSECEKKENAGEVILEPPRQPGRDAVTGRFVSNKRVSGMLPPFLIYQQMNITLNNIDVEDLTRKVRDQVSRILDDIREERFSDAGSRYEQFIDHYADCSVLPSPEKFERVRERGIDLYTILERQGTILTDELHLRNNPGAESLRRFSGITDAHINLFFYMLELNLALSNPIDIVQGQLLTKLAQLEHRLTELLKTYIYGDFQGRVWSNPEVRSFDMPASKTLYGWILLEQNDLQMAMDIYAIDPCLQTHKGFAALHNEVFDAYKEAGDWETIASVKREHFFNRGLTDLRVQIAHKLGYYLQQIQLIRQYIDELARGSDDPASTEVTVDIRSLLIPQAQK</sequence>
<gene>
    <name evidence="1" type="ORF">QWU01_23270</name>
</gene>
<dbReference type="AlphaFoldDB" id="A0AAW9CDS2"/>
<evidence type="ECO:0000313" key="1">
    <source>
        <dbReference type="EMBL" id="MDW3779724.1"/>
    </source>
</evidence>
<organism evidence="1 2">
    <name type="scientific">Kluyvera cryocrescens</name>
    <name type="common">Kluyvera citrophila</name>
    <dbReference type="NCBI Taxonomy" id="580"/>
    <lineage>
        <taxon>Bacteria</taxon>
        <taxon>Pseudomonadati</taxon>
        <taxon>Pseudomonadota</taxon>
        <taxon>Gammaproteobacteria</taxon>
        <taxon>Enterobacterales</taxon>
        <taxon>Enterobacteriaceae</taxon>
        <taxon>Kluyvera</taxon>
    </lineage>
</organism>
<dbReference type="Proteomes" id="UP001276300">
    <property type="component" value="Unassembled WGS sequence"/>
</dbReference>
<comment type="caution">
    <text evidence="1">The sequence shown here is derived from an EMBL/GenBank/DDBJ whole genome shotgun (WGS) entry which is preliminary data.</text>
</comment>
<evidence type="ECO:0000313" key="2">
    <source>
        <dbReference type="Proteomes" id="UP001276300"/>
    </source>
</evidence>